<dbReference type="AlphaFoldDB" id="A0A9D2ZPS0"/>
<gene>
    <name evidence="2" type="ORF">H9906_09255</name>
</gene>
<accession>A0A9D2ZPS0</accession>
<reference evidence="2" key="2">
    <citation type="submission" date="2021-04" db="EMBL/GenBank/DDBJ databases">
        <authorList>
            <person name="Gilroy R."/>
        </authorList>
    </citation>
    <scope>NUCLEOTIDE SEQUENCE</scope>
    <source>
        <strain evidence="2">9264</strain>
    </source>
</reference>
<dbReference type="InterPro" id="IPR016181">
    <property type="entry name" value="Acyl_CoA_acyltransferase"/>
</dbReference>
<organism evidence="2 3">
    <name type="scientific">Candidatus Paenalcaligenes intestinipullorum</name>
    <dbReference type="NCBI Taxonomy" id="2838718"/>
    <lineage>
        <taxon>Bacteria</taxon>
        <taxon>Pseudomonadati</taxon>
        <taxon>Pseudomonadota</taxon>
        <taxon>Betaproteobacteria</taxon>
        <taxon>Burkholderiales</taxon>
        <taxon>Alcaligenaceae</taxon>
        <taxon>Paenalcaligenes</taxon>
    </lineage>
</organism>
<keyword evidence="2" id="KW-0808">Transferase</keyword>
<evidence type="ECO:0000313" key="2">
    <source>
        <dbReference type="EMBL" id="HJD45194.1"/>
    </source>
</evidence>
<dbReference type="CDD" id="cd04301">
    <property type="entry name" value="NAT_SF"/>
    <property type="match status" value="1"/>
</dbReference>
<dbReference type="PANTHER" id="PTHR39173:SF1">
    <property type="entry name" value="ACETYLTRANSFERASE"/>
    <property type="match status" value="1"/>
</dbReference>
<reference evidence="2" key="1">
    <citation type="journal article" date="2021" name="PeerJ">
        <title>Extensive microbial diversity within the chicken gut microbiome revealed by metagenomics and culture.</title>
        <authorList>
            <person name="Gilroy R."/>
            <person name="Ravi A."/>
            <person name="Getino M."/>
            <person name="Pursley I."/>
            <person name="Horton D.L."/>
            <person name="Alikhan N.F."/>
            <person name="Baker D."/>
            <person name="Gharbi K."/>
            <person name="Hall N."/>
            <person name="Watson M."/>
            <person name="Adriaenssens E.M."/>
            <person name="Foster-Nyarko E."/>
            <person name="Jarju S."/>
            <person name="Secka A."/>
            <person name="Antonio M."/>
            <person name="Oren A."/>
            <person name="Chaudhuri R.R."/>
            <person name="La Ragione R."/>
            <person name="Hildebrand F."/>
            <person name="Pallen M.J."/>
        </authorList>
    </citation>
    <scope>NUCLEOTIDE SEQUENCE</scope>
    <source>
        <strain evidence="2">9264</strain>
    </source>
</reference>
<dbReference type="Gene3D" id="3.40.630.30">
    <property type="match status" value="1"/>
</dbReference>
<dbReference type="PROSITE" id="PS51186">
    <property type="entry name" value="GNAT"/>
    <property type="match status" value="1"/>
</dbReference>
<evidence type="ECO:0000313" key="3">
    <source>
        <dbReference type="Proteomes" id="UP000823889"/>
    </source>
</evidence>
<dbReference type="EMBL" id="DWUQ01000195">
    <property type="protein sequence ID" value="HJD45194.1"/>
    <property type="molecule type" value="Genomic_DNA"/>
</dbReference>
<name>A0A9D2ZPS0_9BURK</name>
<dbReference type="InterPro" id="IPR000182">
    <property type="entry name" value="GNAT_dom"/>
</dbReference>
<dbReference type="Proteomes" id="UP000823889">
    <property type="component" value="Unassembled WGS sequence"/>
</dbReference>
<keyword evidence="2" id="KW-0012">Acyltransferase</keyword>
<sequence>MLVEAASLCLVDQDLTLRLDITCHHNPVEGWPAFYQFSMQQNDQIAGVIHLRIGDQAELTGHLGHIGYEVFPDFRGQRFALRATQLLLPLARQNGLQELWITCNPDNVPSLKTCMRLGADYIDQVPVPEDCPMYERGERVKCRFRLRL</sequence>
<feature type="domain" description="N-acetyltransferase" evidence="1">
    <location>
        <begin position="1"/>
        <end position="138"/>
    </location>
</feature>
<evidence type="ECO:0000259" key="1">
    <source>
        <dbReference type="PROSITE" id="PS51186"/>
    </source>
</evidence>
<proteinExistence type="predicted"/>
<protein>
    <submittedName>
        <fullName evidence="2">GNAT family N-acetyltransferase</fullName>
        <ecNumber evidence="2">2.3.1.-</ecNumber>
    </submittedName>
</protein>
<dbReference type="SUPFAM" id="SSF55729">
    <property type="entry name" value="Acyl-CoA N-acyltransferases (Nat)"/>
    <property type="match status" value="1"/>
</dbReference>
<dbReference type="Pfam" id="PF00583">
    <property type="entry name" value="Acetyltransf_1"/>
    <property type="match status" value="1"/>
</dbReference>
<dbReference type="GO" id="GO:0016747">
    <property type="term" value="F:acyltransferase activity, transferring groups other than amino-acyl groups"/>
    <property type="evidence" value="ECO:0007669"/>
    <property type="project" value="InterPro"/>
</dbReference>
<dbReference type="EC" id="2.3.1.-" evidence="2"/>
<dbReference type="PANTHER" id="PTHR39173">
    <property type="entry name" value="ACETYLTRANSFERASE"/>
    <property type="match status" value="1"/>
</dbReference>
<comment type="caution">
    <text evidence="2">The sequence shown here is derived from an EMBL/GenBank/DDBJ whole genome shotgun (WGS) entry which is preliminary data.</text>
</comment>